<keyword evidence="2 6" id="KW-0378">Hydrolase</keyword>
<keyword evidence="7" id="KW-1185">Reference proteome</keyword>
<dbReference type="Proteomes" id="UP000632377">
    <property type="component" value="Unassembled WGS sequence"/>
</dbReference>
<dbReference type="Gene3D" id="3.20.20.300">
    <property type="entry name" value="Glycoside hydrolase, family 3, N-terminal domain"/>
    <property type="match status" value="1"/>
</dbReference>
<dbReference type="SUPFAM" id="SSF51445">
    <property type="entry name" value="(Trans)glycosidases"/>
    <property type="match status" value="1"/>
</dbReference>
<dbReference type="InterPro" id="IPR017853">
    <property type="entry name" value="GH"/>
</dbReference>
<comment type="caution">
    <text evidence="6">The sequence shown here is derived from an EMBL/GenBank/DDBJ whole genome shotgun (WGS) entry which is preliminary data.</text>
</comment>
<gene>
    <name evidence="6" type="primary">nagZ</name>
    <name evidence="6" type="ORF">JK636_02035</name>
</gene>
<dbReference type="EC" id="3.2.1.52" evidence="6"/>
<comment type="similarity">
    <text evidence="1">Belongs to the glycosyl hydrolase 3 family.</text>
</comment>
<feature type="compositionally biased region" description="Low complexity" evidence="4">
    <location>
        <begin position="29"/>
        <end position="42"/>
    </location>
</feature>
<dbReference type="InterPro" id="IPR050226">
    <property type="entry name" value="NagZ_Beta-hexosaminidase"/>
</dbReference>
<dbReference type="PANTHER" id="PTHR30480:SF16">
    <property type="entry name" value="GLYCOSIDE HYDROLASE FAMILY 3 DOMAIN PROTEIN"/>
    <property type="match status" value="1"/>
</dbReference>
<evidence type="ECO:0000256" key="2">
    <source>
        <dbReference type="ARBA" id="ARBA00022801"/>
    </source>
</evidence>
<feature type="domain" description="Glycoside hydrolase family 3 N-terminal" evidence="5">
    <location>
        <begin position="68"/>
        <end position="392"/>
    </location>
</feature>
<proteinExistence type="inferred from homology"/>
<name>A0ABS1T5B9_9CLOT</name>
<feature type="compositionally biased region" description="Polar residues" evidence="4">
    <location>
        <begin position="43"/>
        <end position="55"/>
    </location>
</feature>
<dbReference type="EMBL" id="JAESWC010000001">
    <property type="protein sequence ID" value="MBL4934533.1"/>
    <property type="molecule type" value="Genomic_DNA"/>
</dbReference>
<dbReference type="InterPro" id="IPR036962">
    <property type="entry name" value="Glyco_hydro_3_N_sf"/>
</dbReference>
<dbReference type="GO" id="GO:0004563">
    <property type="term" value="F:beta-N-acetylhexosaminidase activity"/>
    <property type="evidence" value="ECO:0007669"/>
    <property type="project" value="UniProtKB-EC"/>
</dbReference>
<evidence type="ECO:0000259" key="5">
    <source>
        <dbReference type="Pfam" id="PF00933"/>
    </source>
</evidence>
<dbReference type="Pfam" id="PF00933">
    <property type="entry name" value="Glyco_hydro_3"/>
    <property type="match status" value="1"/>
</dbReference>
<evidence type="ECO:0000256" key="1">
    <source>
        <dbReference type="ARBA" id="ARBA00005336"/>
    </source>
</evidence>
<dbReference type="PANTHER" id="PTHR30480">
    <property type="entry name" value="BETA-HEXOSAMINIDASE-RELATED"/>
    <property type="match status" value="1"/>
</dbReference>
<accession>A0ABS1T5B9</accession>
<sequence>MGCGRLNLKGTDQSNTPPIKEVPNKFEPSDSNASSNQNQNQQEGKPSDNTSNAPTNVDKISEQVSKMTLDEKVGQMVISGVDGYTNDTHSSELITKYHVGGFILLGQNVKDTNQVLNLLNSLKDTNKKSGSSIPLFLGVDQEGGRIDRMSPSFEKFPTNKAIGQINNSTFSNSIGKAIGQEVKSFGFNLDFAPVLDINSNPKNPIIGDRSFGATSQVVTKLGIETMKGIRSENVIPVVKHFPGHGDTSVDSHTGLPIVNNDLARLKSFELVPFAEAIKNNVDMMMVAHILFPKIDSKYPATMSKTIITDVLKNSMKYKGLIITDDMTMGAITSNYNIGEAAVRSVNAGSNIILVCHDFDKEVQVIEKIKAAVKDGTISQETINSSVYKILQLKQKYQIADKSINTVDVKSINSLIKKTVNSYK</sequence>
<dbReference type="InterPro" id="IPR001764">
    <property type="entry name" value="Glyco_hydro_3_N"/>
</dbReference>
<evidence type="ECO:0000256" key="4">
    <source>
        <dbReference type="SAM" id="MobiDB-lite"/>
    </source>
</evidence>
<protein>
    <submittedName>
        <fullName evidence="6">Beta-N-acetylhexosaminidase</fullName>
        <ecNumber evidence="6">3.2.1.52</ecNumber>
    </submittedName>
</protein>
<evidence type="ECO:0000313" key="6">
    <source>
        <dbReference type="EMBL" id="MBL4934533.1"/>
    </source>
</evidence>
<evidence type="ECO:0000256" key="3">
    <source>
        <dbReference type="ARBA" id="ARBA00023295"/>
    </source>
</evidence>
<feature type="region of interest" description="Disordered" evidence="4">
    <location>
        <begin position="1"/>
        <end position="56"/>
    </location>
</feature>
<reference evidence="6 7" key="1">
    <citation type="submission" date="2021-01" db="EMBL/GenBank/DDBJ databases">
        <title>Genome public.</title>
        <authorList>
            <person name="Liu C."/>
            <person name="Sun Q."/>
        </authorList>
    </citation>
    <scope>NUCLEOTIDE SEQUENCE [LARGE SCALE GENOMIC DNA]</scope>
    <source>
        <strain evidence="6 7">YIM B02515</strain>
    </source>
</reference>
<organism evidence="6 7">
    <name type="scientific">Clostridium rhizosphaerae</name>
    <dbReference type="NCBI Taxonomy" id="2803861"/>
    <lineage>
        <taxon>Bacteria</taxon>
        <taxon>Bacillati</taxon>
        <taxon>Bacillota</taxon>
        <taxon>Clostridia</taxon>
        <taxon>Eubacteriales</taxon>
        <taxon>Clostridiaceae</taxon>
        <taxon>Clostridium</taxon>
    </lineage>
</organism>
<dbReference type="NCBIfam" id="NF003740">
    <property type="entry name" value="PRK05337.1"/>
    <property type="match status" value="1"/>
</dbReference>
<evidence type="ECO:0000313" key="7">
    <source>
        <dbReference type="Proteomes" id="UP000632377"/>
    </source>
</evidence>
<keyword evidence="3 6" id="KW-0326">Glycosidase</keyword>